<proteinExistence type="predicted"/>
<accession>A0A6L2PJ17</accession>
<dbReference type="OrthoDB" id="425681at2759"/>
<sequence length="232" mass="27036">MTKAVRIFKQPSPIQIMIDQKQAENVEYFNCLGSMITNHARCTREIKYRFAVAKAAFNKNQTLFTSELDLRLRKKLLKCHIWSIVLYGAETWTLRKVDQKYLESLKYGVGEVWRRNCLLKHVIEGKIEGRTEVTGGQGRRRKRLLDDLKERGYGPVVRQTAERMRAFMASQELTKRIGNVRDAICIYNMQSSRNTIHLVTSKVGKENSAITCIQGDCIKWQFRDTDRAQMRK</sequence>
<protein>
    <submittedName>
        <fullName evidence="1">Uncharacterized protein</fullName>
    </submittedName>
</protein>
<gene>
    <name evidence="1" type="ORF">Cfor_10501</name>
</gene>
<dbReference type="PANTHER" id="PTHR47027">
    <property type="entry name" value="REVERSE TRANSCRIPTASE DOMAIN-CONTAINING PROTEIN"/>
    <property type="match status" value="1"/>
</dbReference>
<evidence type="ECO:0000313" key="2">
    <source>
        <dbReference type="Proteomes" id="UP000502823"/>
    </source>
</evidence>
<dbReference type="PANTHER" id="PTHR47027:SF20">
    <property type="entry name" value="REVERSE TRANSCRIPTASE-LIKE PROTEIN WITH RNA-DIRECTED DNA POLYMERASE DOMAIN"/>
    <property type="match status" value="1"/>
</dbReference>
<dbReference type="Proteomes" id="UP000502823">
    <property type="component" value="Unassembled WGS sequence"/>
</dbReference>
<dbReference type="InParanoid" id="A0A6L2PJ17"/>
<dbReference type="EMBL" id="BLKM01010564">
    <property type="protein sequence ID" value="GFG30585.1"/>
    <property type="molecule type" value="Genomic_DNA"/>
</dbReference>
<organism evidence="1 2">
    <name type="scientific">Coptotermes formosanus</name>
    <name type="common">Formosan subterranean termite</name>
    <dbReference type="NCBI Taxonomy" id="36987"/>
    <lineage>
        <taxon>Eukaryota</taxon>
        <taxon>Metazoa</taxon>
        <taxon>Ecdysozoa</taxon>
        <taxon>Arthropoda</taxon>
        <taxon>Hexapoda</taxon>
        <taxon>Insecta</taxon>
        <taxon>Pterygota</taxon>
        <taxon>Neoptera</taxon>
        <taxon>Polyneoptera</taxon>
        <taxon>Dictyoptera</taxon>
        <taxon>Blattodea</taxon>
        <taxon>Blattoidea</taxon>
        <taxon>Termitoidae</taxon>
        <taxon>Rhinotermitidae</taxon>
        <taxon>Coptotermes</taxon>
    </lineage>
</organism>
<name>A0A6L2PJ17_COPFO</name>
<comment type="caution">
    <text evidence="1">The sequence shown here is derived from an EMBL/GenBank/DDBJ whole genome shotgun (WGS) entry which is preliminary data.</text>
</comment>
<keyword evidence="2" id="KW-1185">Reference proteome</keyword>
<reference evidence="2" key="1">
    <citation type="submission" date="2020-01" db="EMBL/GenBank/DDBJ databases">
        <title>Draft genome sequence of the Termite Coptotermes fromosanus.</title>
        <authorList>
            <person name="Itakura S."/>
            <person name="Yosikawa Y."/>
            <person name="Umezawa K."/>
        </authorList>
    </citation>
    <scope>NUCLEOTIDE SEQUENCE [LARGE SCALE GENOMIC DNA]</scope>
</reference>
<dbReference type="AlphaFoldDB" id="A0A6L2PJ17"/>
<evidence type="ECO:0000313" key="1">
    <source>
        <dbReference type="EMBL" id="GFG30585.1"/>
    </source>
</evidence>